<dbReference type="EMBL" id="KN847497">
    <property type="protein sequence ID" value="KIW12750.1"/>
    <property type="molecule type" value="Genomic_DNA"/>
</dbReference>
<dbReference type="CDD" id="cd05941">
    <property type="entry name" value="MCS"/>
    <property type="match status" value="1"/>
</dbReference>
<evidence type="ECO:0000313" key="4">
    <source>
        <dbReference type="Proteomes" id="UP000053328"/>
    </source>
</evidence>
<dbReference type="InterPro" id="IPR025110">
    <property type="entry name" value="AMP-bd_C"/>
</dbReference>
<dbReference type="SUPFAM" id="SSF56801">
    <property type="entry name" value="Acetyl-CoA synthetase-like"/>
    <property type="match status" value="1"/>
</dbReference>
<dbReference type="VEuPathDB" id="FungiDB:PV08_07936"/>
<dbReference type="GO" id="GO:0031956">
    <property type="term" value="F:medium-chain fatty acid-CoA ligase activity"/>
    <property type="evidence" value="ECO:0007669"/>
    <property type="project" value="TreeGrafter"/>
</dbReference>
<dbReference type="PANTHER" id="PTHR43201:SF28">
    <property type="entry name" value="ENZYME, PUTATIVE (AFU_ORTHOLOGUE AFUA_7G01530)-RELATED"/>
    <property type="match status" value="1"/>
</dbReference>
<sequence>MTVGLQRSVLLEALLSHPSNSTAIIHHDSRSTYSYGLLLRDVACIKEQLLRLTGKSETTIAGERIAFLLENGYEYVVTLLAILASSAIAVPLAPSFPVSELRHILNDSRAFLLLSSNKYRQQAKAALQDGLENTPLFHDMSDLDRSTVEDQELVLVHPASSSDGGIMLYTSGTTGRPKGVLLSTAILTAQTQSLLAAWKYTQEDHLLHVLPLHHIHGIVNAILTPLLAGSSVEFLYPFDAQAVWERLAMPFQATPIVPAGTSGVKPHDSKTPVSILTAVPTVWARLLQLFPKLKPTVQDAARTAISRHHLRLNMSGSAALPKPTLDAWTELSRGNVLLERYGMTEVGMALSCGLDESDRIQGAVGWPLPSVEVRLWEASSGSGDGLVIAPGEEIDPVSGQERQGEIQLRGPTVFRGYWRNPAATKKEFTEDGWFKTGDIAIRRKVPGSGEGKSGSWARGPAYFIQGRQSADIIKTGGEKVSALEIERELLSLPQVHECSVVGLPSESWGQKVVAIVMLSDDCKKDQTLWGLTDMRQALKERLVAYKIPQDLEIVSKIKRNAMGKVNKKELVSEVFGDVERIRRRSIENREERDRLRKSVK</sequence>
<dbReference type="AlphaFoldDB" id="A0A0D2B2A3"/>
<dbReference type="Gene3D" id="3.30.300.30">
    <property type="match status" value="1"/>
</dbReference>
<dbReference type="Pfam" id="PF00501">
    <property type="entry name" value="AMP-binding"/>
    <property type="match status" value="1"/>
</dbReference>
<proteinExistence type="predicted"/>
<dbReference type="HOGENOM" id="CLU_000022_59_11_1"/>
<dbReference type="InterPro" id="IPR042099">
    <property type="entry name" value="ANL_N_sf"/>
</dbReference>
<dbReference type="Pfam" id="PF13193">
    <property type="entry name" value="AMP-binding_C"/>
    <property type="match status" value="1"/>
</dbReference>
<evidence type="ECO:0000313" key="3">
    <source>
        <dbReference type="EMBL" id="KIW12750.1"/>
    </source>
</evidence>
<feature type="domain" description="AMP-binding enzyme C-terminal" evidence="2">
    <location>
        <begin position="484"/>
        <end position="564"/>
    </location>
</feature>
<dbReference type="Gene3D" id="3.40.50.12780">
    <property type="entry name" value="N-terminal domain of ligase-like"/>
    <property type="match status" value="1"/>
</dbReference>
<protein>
    <recommendedName>
        <fullName evidence="5">AMP-dependent synthetase/ligase domain-containing protein</fullName>
    </recommendedName>
</protein>
<dbReference type="Proteomes" id="UP000053328">
    <property type="component" value="Unassembled WGS sequence"/>
</dbReference>
<feature type="domain" description="AMP-dependent synthetase/ligase" evidence="1">
    <location>
        <begin position="17"/>
        <end position="418"/>
    </location>
</feature>
<dbReference type="RefSeq" id="XP_016232966.1">
    <property type="nucleotide sequence ID" value="XM_016382263.1"/>
</dbReference>
<dbReference type="GO" id="GO:0006631">
    <property type="term" value="P:fatty acid metabolic process"/>
    <property type="evidence" value="ECO:0007669"/>
    <property type="project" value="TreeGrafter"/>
</dbReference>
<dbReference type="InterPro" id="IPR045851">
    <property type="entry name" value="AMP-bd_C_sf"/>
</dbReference>
<reference evidence="3 4" key="1">
    <citation type="submission" date="2015-01" db="EMBL/GenBank/DDBJ databases">
        <title>The Genome Sequence of Exophiala spinifera CBS89968.</title>
        <authorList>
            <consortium name="The Broad Institute Genomics Platform"/>
            <person name="Cuomo C."/>
            <person name="de Hoog S."/>
            <person name="Gorbushina A."/>
            <person name="Stielow B."/>
            <person name="Teixiera M."/>
            <person name="Abouelleil A."/>
            <person name="Chapman S.B."/>
            <person name="Priest M."/>
            <person name="Young S.K."/>
            <person name="Wortman J."/>
            <person name="Nusbaum C."/>
            <person name="Birren B."/>
        </authorList>
    </citation>
    <scope>NUCLEOTIDE SEQUENCE [LARGE SCALE GENOMIC DNA]</scope>
    <source>
        <strain evidence="3 4">CBS 89968</strain>
    </source>
</reference>
<accession>A0A0D2B2A3</accession>
<dbReference type="PANTHER" id="PTHR43201">
    <property type="entry name" value="ACYL-COA SYNTHETASE"/>
    <property type="match status" value="1"/>
</dbReference>
<keyword evidence="4" id="KW-1185">Reference proteome</keyword>
<dbReference type="OrthoDB" id="2962993at2759"/>
<dbReference type="PROSITE" id="PS00455">
    <property type="entry name" value="AMP_BINDING"/>
    <property type="match status" value="1"/>
</dbReference>
<evidence type="ECO:0000259" key="2">
    <source>
        <dbReference type="Pfam" id="PF13193"/>
    </source>
</evidence>
<dbReference type="GeneID" id="27335019"/>
<name>A0A0D2B2A3_9EURO</name>
<dbReference type="InterPro" id="IPR020845">
    <property type="entry name" value="AMP-binding_CS"/>
</dbReference>
<gene>
    <name evidence="3" type="ORF">PV08_07936</name>
</gene>
<evidence type="ECO:0008006" key="5">
    <source>
        <dbReference type="Google" id="ProtNLM"/>
    </source>
</evidence>
<dbReference type="InterPro" id="IPR000873">
    <property type="entry name" value="AMP-dep_synth/lig_dom"/>
</dbReference>
<dbReference type="STRING" id="91928.A0A0D2B2A3"/>
<evidence type="ECO:0000259" key="1">
    <source>
        <dbReference type="Pfam" id="PF00501"/>
    </source>
</evidence>
<organism evidence="3 4">
    <name type="scientific">Exophiala spinifera</name>
    <dbReference type="NCBI Taxonomy" id="91928"/>
    <lineage>
        <taxon>Eukaryota</taxon>
        <taxon>Fungi</taxon>
        <taxon>Dikarya</taxon>
        <taxon>Ascomycota</taxon>
        <taxon>Pezizomycotina</taxon>
        <taxon>Eurotiomycetes</taxon>
        <taxon>Chaetothyriomycetidae</taxon>
        <taxon>Chaetothyriales</taxon>
        <taxon>Herpotrichiellaceae</taxon>
        <taxon>Exophiala</taxon>
    </lineage>
</organism>